<protein>
    <submittedName>
        <fullName evidence="3">Membrane protein</fullName>
    </submittedName>
</protein>
<organism evidence="3 4">
    <name type="scientific">Pseudomonas syringae pv. helianthi</name>
    <dbReference type="NCBI Taxonomy" id="251654"/>
    <lineage>
        <taxon>Bacteria</taxon>
        <taxon>Pseudomonadati</taxon>
        <taxon>Pseudomonadota</taxon>
        <taxon>Gammaproteobacteria</taxon>
        <taxon>Pseudomonadales</taxon>
        <taxon>Pseudomonadaceae</taxon>
        <taxon>Pseudomonas</taxon>
    </lineage>
</organism>
<reference evidence="3 4" key="1">
    <citation type="submission" date="2015-09" db="EMBL/GenBank/DDBJ databases">
        <title>Genome announcement of multiple Pseudomonas syringae strains.</title>
        <authorList>
            <person name="Thakur S."/>
            <person name="Wang P.W."/>
            <person name="Gong Y."/>
            <person name="Weir B.S."/>
            <person name="Guttman D.S."/>
        </authorList>
    </citation>
    <scope>NUCLEOTIDE SEQUENCE [LARGE SCALE GENOMIC DNA]</scope>
    <source>
        <strain evidence="3 4">ICMP4531</strain>
    </source>
</reference>
<feature type="transmembrane region" description="Helical" evidence="1">
    <location>
        <begin position="393"/>
        <end position="414"/>
    </location>
</feature>
<feature type="transmembrane region" description="Helical" evidence="1">
    <location>
        <begin position="189"/>
        <end position="205"/>
    </location>
</feature>
<comment type="caution">
    <text evidence="3">The sequence shown here is derived from an EMBL/GenBank/DDBJ whole genome shotgun (WGS) entry which is preliminary data.</text>
</comment>
<evidence type="ECO:0000259" key="2">
    <source>
        <dbReference type="Pfam" id="PF07786"/>
    </source>
</evidence>
<feature type="transmembrane region" description="Helical" evidence="1">
    <location>
        <begin position="273"/>
        <end position="290"/>
    </location>
</feature>
<feature type="transmembrane region" description="Helical" evidence="1">
    <location>
        <begin position="320"/>
        <end position="338"/>
    </location>
</feature>
<sequence length="429" mass="48586">MWHTPILTWCAATRHFRTNFEAALRASSKQLAPPNNGPESFMTTAVHSTRAPASRLRSIDALRGLIILFMLLDHVRETFFLHRQVLDPMDVASTEPELFFSRTLAHLCAPLFVLLTGLSAYLYGEKYQGKTDVSAFLLKRGLFLIALEFTLVSFAWTFQFPPTIIYLQVIWAIGLSMVALSLMVFLPRWALVVIGVVIIAGHNLLDSLHFGVESAMHIPWAILHDRGWIEVSDNLRFRTSYPLLPWIGIIALGYAAGPWFAGGYDAAKRRANLWMWGGGALSCFVVLRMINGYGEKPWSVGETDVQTVMSFFNITKYPPSLLFISLTLGTGLLILIAFERSQEKSWLRPLVVLGSAPMFFYLLHLYVLKILYLIAVAIWGTNQGKYFGFDNMWGVWLTSIVLAVLLFPAVRWFAALKARRRDISWLKYL</sequence>
<name>A0A0P9RMZ0_9PSED</name>
<dbReference type="PANTHER" id="PTHR40407">
    <property type="entry name" value="MEMBRANE PROTEIN-LIKE PROTEIN"/>
    <property type="match status" value="1"/>
</dbReference>
<feature type="transmembrane region" description="Helical" evidence="1">
    <location>
        <begin position="359"/>
        <end position="381"/>
    </location>
</feature>
<accession>A0A0P9RMZ0</accession>
<evidence type="ECO:0000313" key="4">
    <source>
        <dbReference type="Proteomes" id="UP000050557"/>
    </source>
</evidence>
<dbReference type="Proteomes" id="UP000050557">
    <property type="component" value="Unassembled WGS sequence"/>
</dbReference>
<feature type="transmembrane region" description="Helical" evidence="1">
    <location>
        <begin position="243"/>
        <end position="261"/>
    </location>
</feature>
<dbReference type="AlphaFoldDB" id="A0A0P9RMZ0"/>
<feature type="transmembrane region" description="Helical" evidence="1">
    <location>
        <begin position="103"/>
        <end position="124"/>
    </location>
</feature>
<dbReference type="InterPro" id="IPR012429">
    <property type="entry name" value="HGSNAT_cat"/>
</dbReference>
<feature type="transmembrane region" description="Helical" evidence="1">
    <location>
        <begin position="164"/>
        <end position="182"/>
    </location>
</feature>
<evidence type="ECO:0000256" key="1">
    <source>
        <dbReference type="SAM" id="Phobius"/>
    </source>
</evidence>
<dbReference type="PATRIC" id="fig|251654.3.peg.842"/>
<keyword evidence="1" id="KW-0812">Transmembrane</keyword>
<dbReference type="PANTHER" id="PTHR40407:SF1">
    <property type="entry name" value="HEPARAN-ALPHA-GLUCOSAMINIDE N-ACETYLTRANSFERASE CATALYTIC DOMAIN-CONTAINING PROTEIN"/>
    <property type="match status" value="1"/>
</dbReference>
<feature type="transmembrane region" description="Helical" evidence="1">
    <location>
        <begin position="136"/>
        <end position="158"/>
    </location>
</feature>
<evidence type="ECO:0000313" key="3">
    <source>
        <dbReference type="EMBL" id="KPX47180.1"/>
    </source>
</evidence>
<keyword evidence="1" id="KW-0472">Membrane</keyword>
<dbReference type="Pfam" id="PF07786">
    <property type="entry name" value="HGSNAT_cat"/>
    <property type="match status" value="1"/>
</dbReference>
<gene>
    <name evidence="3" type="ORF">ALO68_04729</name>
</gene>
<proteinExistence type="predicted"/>
<keyword evidence="1" id="KW-1133">Transmembrane helix</keyword>
<dbReference type="EMBL" id="LJQM01000069">
    <property type="protein sequence ID" value="KPX47180.1"/>
    <property type="molecule type" value="Genomic_DNA"/>
</dbReference>
<feature type="domain" description="Heparan-alpha-glucosaminide N-acetyltransferase catalytic" evidence="2">
    <location>
        <begin position="55"/>
        <end position="263"/>
    </location>
</feature>